<feature type="region of interest" description="Disordered" evidence="1">
    <location>
        <begin position="1543"/>
        <end position="1563"/>
    </location>
</feature>
<name>A0A7J6P2A9_PEROL</name>
<proteinExistence type="predicted"/>
<sequence>HLHSFLKYHFDRLQSLDGKADESPTHRELCTVVGVFVQQFFIRSSASAASKMWAQWRSSGLIDLFRRDIEGYLTRGAAENDAAFDSVCWLLVLGLDRGLLDIAECSGSDKFIEALGLRARHLAGFLVPPLHLDNEAAEELWQQPRGGEVLSRGFMAYKLLLTMVLTLTSRELEKGESQSRLGALEPVGETLLRCAMARDERVADLTAVALMEISREVAITEALSQHSLTQAMIAALHGRGADGSSDVVKWTDTKCRSIATALSRLCQRSPGKMLRHREQLLAALSLEPGKIHEDFQWSLHRAAAYLARFSGERVGDTMAVLQGVAGGFGEEKLEYLLSCADWRPPTAAAGSVIPMPRESIIDDVRYYSQVTLVQACTYSHDFRENSKYHFDYEYGLLERCTDVDGSTNLKPSTSLALLKLFALATKDDSIECIQYLMHLRRLDALLGLVSSRNVTRQQVAKRWLVDFFQVSESQLLVVEDAAARSTHEALLTLALHASAASRSLLRRTFFVYVTRTVDDMLDLRLGSGLADFLSPRVLDLLTDMCSTYKSRGGGDDLTEVLIFKLLQWSVREKRDGLLDNMLHSEALMKFLLKACSPSVADAAAIPLSNKSLRLVVEMLRTVPAISSKKLIGHHGLLAIALNAIDVWPPCVATTLVHVLGESVLGVDSSLPEDSARLLDESPSLGGLLVKLIARSPHRIHSRLACRALATIARIPHNQETVLSEASTYVSKQSSTSSHEGGSTGSNTKPIPLLWDLYHRLLVVMKQYKLEVERRASGPEHWDTAHHHRELTLLLVLMCNLLNQDKLGDRILNRLVIGLSPFAAEDTSSELVGLLLDCWHRLPVLAIPPKRGGSDDEGVESDTMRNARFLAFTASRALHVLCNLLRYKPIWVAMLHDAAAASSVASGLHRILTSPTSASCFWTVEDLRMSVRIVLICAYNVSVNTHLPTDLPSDYRSCAMSQSEVERYLVAHRLACAHLLSGEIMLALLSAVDRHPDPHYGDRALLRLMTILIGSGGFRDPVTGSEVSTMSSAKLLSMPSQLCPDIQARRVIVGLAGPLEPATAQPSGQWLLIAASQYPKLILSTVTRLIVRCMSSEEELTMVQGCMAATALIVLMDARRGKGHFLAEFVEACAVQPPVQRLLDALQSDSYATHGAVLALIATISTIRLPITSETVAGAFVSNYWHLVGELIGNLAIFDIDNKLYPITTPHPLDESQPLPASIPYGLFFHYLHHTKSRLDDPVCRTVRDLALYMLVVCICPPERELPGVTAPRTWSLTFARGGEEAENLAAGVPSAPPLLMETLAMYALDLTRQVDEEARRMKADKTNRQPQTLAALASCMLGLYNCIPHAPAAAMASAHLRAVSMAQFIRAGTNPIVNAELVSDRTVGVPETSSQLFRCDARLRLLELCSLTLSCVKLGLGIIELSWGACGYGSALVANQEGGRDLIAFMIKHIVNHFGGPNRAMLRLRAPPWDKVLFKEGVSLFVAKLFLDACGYDSNLEIIEMLGGQRALLALSRYSEDSIMRQQATVLLTKMAVMVAKSGSRDDDQSAGTSLDGSMAAGQ</sequence>
<gene>
    <name evidence="2" type="ORF">FOZ62_007945</name>
</gene>
<dbReference type="Proteomes" id="UP000574390">
    <property type="component" value="Unassembled WGS sequence"/>
</dbReference>
<feature type="non-terminal residue" evidence="2">
    <location>
        <position position="1"/>
    </location>
</feature>
<organism evidence="2 3">
    <name type="scientific">Perkinsus olseni</name>
    <name type="common">Perkinsus atlanticus</name>
    <dbReference type="NCBI Taxonomy" id="32597"/>
    <lineage>
        <taxon>Eukaryota</taxon>
        <taxon>Sar</taxon>
        <taxon>Alveolata</taxon>
        <taxon>Perkinsozoa</taxon>
        <taxon>Perkinsea</taxon>
        <taxon>Perkinsida</taxon>
        <taxon>Perkinsidae</taxon>
        <taxon>Perkinsus</taxon>
    </lineage>
</organism>
<accession>A0A7J6P2A9</accession>
<evidence type="ECO:0000313" key="2">
    <source>
        <dbReference type="EMBL" id="KAF4689967.1"/>
    </source>
</evidence>
<reference evidence="2 3" key="1">
    <citation type="submission" date="2020-04" db="EMBL/GenBank/DDBJ databases">
        <title>Perkinsus olseni comparative genomics.</title>
        <authorList>
            <person name="Bogema D.R."/>
        </authorList>
    </citation>
    <scope>NUCLEOTIDE SEQUENCE [LARGE SCALE GENOMIC DNA]</scope>
    <source>
        <strain evidence="2">ATCC PRA-205</strain>
    </source>
</reference>
<evidence type="ECO:0000256" key="1">
    <source>
        <dbReference type="SAM" id="MobiDB-lite"/>
    </source>
</evidence>
<dbReference type="EMBL" id="JABANM010036467">
    <property type="protein sequence ID" value="KAF4689967.1"/>
    <property type="molecule type" value="Genomic_DNA"/>
</dbReference>
<comment type="caution">
    <text evidence="2">The sequence shown here is derived from an EMBL/GenBank/DDBJ whole genome shotgun (WGS) entry which is preliminary data.</text>
</comment>
<evidence type="ECO:0000313" key="3">
    <source>
        <dbReference type="Proteomes" id="UP000574390"/>
    </source>
</evidence>
<protein>
    <submittedName>
        <fullName evidence="2">Uncharacterized protein</fullName>
    </submittedName>
</protein>